<evidence type="ECO:0000313" key="13">
    <source>
        <dbReference type="EMBL" id="KAF2878155.1"/>
    </source>
</evidence>
<dbReference type="PANTHER" id="PTHR40626:SF11">
    <property type="entry name" value="ZINC FINGER PROTEIN YPR022C"/>
    <property type="match status" value="1"/>
</dbReference>
<sequence length="897" mass="97627">MEFDELNAVFGEGLASDWTSTAQFTDDAWSGDGNASYLLPSTTGPGGTLLQAWNFHVDQNGEPNGVNLPIDELSFDNTEIPLPDVLWPSFIDAPFDPDLWNASLAPNQSSILPLPPDTVVSAIASTDALEDGGSSDNSRKRRKRIPTDAKKLLEDCFERHRDDPYVPQHEISELIAQTGLSARQVRTFFANARARKLPRAPGSQSRNRTKPLDIPASTTMQPDPMTRFLSISPEEEGLSEAAVRKAAESTNHPAAPSAWPRQTSFTDALSVSEGADSSQSGGSSSSIASLDSANMRGPRRGRKRQRERTQQASDSMLRRPSNPLKKFQCTFCPTDFAQKYDWRRHEESVHFPQKEWVCMPDGPTWYHGANDDEGEPRCVFCEQHAPDEEHLQTHNSAACITAPRPQRTFLRKDKLIQHLTQVHICHRPPPAITDWCRPIERSVTLICGFCAAVLPDWAARADHIAQHFGNGGVGMDMWVLGEPGGVVPNGNGVSAAETAARKYGAEEDKDGKIHCGACASRFASLAAAVMHQRKVHDTYASRDKFFIHFSDASLDFASTSLSAFKTLLHTRLGLPLPVPVPGQSNTTTAFDTMVTMRLEMLRRIESAEKVVVTGDATGRVKVCSAGSGDGDMLMTDEADPLSYDIDDASTWTPITSSSIPASASVPASSSYPGIRFPRRAIDTAQQQSSSNISPAQETPGPTTPYSPISRVASGRSLVSNPHADWSRVMAQPNSNSPSPIQSRHFEQALRLRRNGSSGLAPAQGMLHSLEQMAASADAAPWPDANAAVLLQHNQQQHQQQEQQPEQDPLSTNRLAARRTTRLSNMHVPPPEAIAWPDPSEPFGKPVKDRSGRPLGPCMLFGRGATTQGLSAGRVAAATLDARATWSSESAEGVDRLR</sequence>
<dbReference type="PROSITE" id="PS00028">
    <property type="entry name" value="ZINC_FINGER_C2H2_1"/>
    <property type="match status" value="2"/>
</dbReference>
<dbReference type="InterPro" id="IPR009057">
    <property type="entry name" value="Homeodomain-like_sf"/>
</dbReference>
<dbReference type="Pfam" id="PF00046">
    <property type="entry name" value="Homeodomain"/>
    <property type="match status" value="1"/>
</dbReference>
<keyword evidence="14" id="KW-1185">Reference proteome</keyword>
<dbReference type="InterPro" id="IPR051059">
    <property type="entry name" value="VerF-like"/>
</dbReference>
<keyword evidence="5" id="KW-0862">Zinc</keyword>
<dbReference type="Gene3D" id="1.10.10.60">
    <property type="entry name" value="Homeodomain-like"/>
    <property type="match status" value="1"/>
</dbReference>
<dbReference type="SMART" id="SM00389">
    <property type="entry name" value="HOX"/>
    <property type="match status" value="1"/>
</dbReference>
<accession>A0A7C8MK25</accession>
<proteinExistence type="predicted"/>
<evidence type="ECO:0000259" key="12">
    <source>
        <dbReference type="PROSITE" id="PS50157"/>
    </source>
</evidence>
<keyword evidence="3" id="KW-0677">Repeat</keyword>
<evidence type="ECO:0000256" key="4">
    <source>
        <dbReference type="ARBA" id="ARBA00022771"/>
    </source>
</evidence>
<dbReference type="CDD" id="cd00086">
    <property type="entry name" value="homeodomain"/>
    <property type="match status" value="1"/>
</dbReference>
<dbReference type="GO" id="GO:0008270">
    <property type="term" value="F:zinc ion binding"/>
    <property type="evidence" value="ECO:0007669"/>
    <property type="project" value="UniProtKB-KW"/>
</dbReference>
<feature type="compositionally biased region" description="Polar residues" evidence="10">
    <location>
        <begin position="683"/>
        <end position="706"/>
    </location>
</feature>
<dbReference type="EMBL" id="JAADJZ010000001">
    <property type="protein sequence ID" value="KAF2878155.1"/>
    <property type="molecule type" value="Genomic_DNA"/>
</dbReference>
<protein>
    <recommendedName>
        <fullName evidence="15">Homeobox domain-containing protein</fullName>
    </recommendedName>
</protein>
<dbReference type="SUPFAM" id="SSF46689">
    <property type="entry name" value="Homeodomain-like"/>
    <property type="match status" value="1"/>
</dbReference>
<evidence type="ECO:0000256" key="8">
    <source>
        <dbReference type="PROSITE-ProRule" id="PRU00108"/>
    </source>
</evidence>
<name>A0A7C8MK25_9PLEO</name>
<feature type="domain" description="C2H2-type" evidence="12">
    <location>
        <begin position="327"/>
        <end position="355"/>
    </location>
</feature>
<evidence type="ECO:0000259" key="11">
    <source>
        <dbReference type="PROSITE" id="PS50071"/>
    </source>
</evidence>
<evidence type="ECO:0000313" key="14">
    <source>
        <dbReference type="Proteomes" id="UP000481861"/>
    </source>
</evidence>
<keyword evidence="6 8" id="KW-0539">Nucleus</keyword>
<comment type="subcellular location">
    <subcellularLocation>
        <location evidence="1 8 9">Nucleus</location>
    </subcellularLocation>
</comment>
<dbReference type="GO" id="GO:0000785">
    <property type="term" value="C:chromatin"/>
    <property type="evidence" value="ECO:0007669"/>
    <property type="project" value="TreeGrafter"/>
</dbReference>
<comment type="caution">
    <text evidence="13">The sequence shown here is derived from an EMBL/GenBank/DDBJ whole genome shotgun (WGS) entry which is preliminary data.</text>
</comment>
<evidence type="ECO:0000256" key="9">
    <source>
        <dbReference type="RuleBase" id="RU000682"/>
    </source>
</evidence>
<feature type="compositionally biased region" description="Basic residues" evidence="10">
    <location>
        <begin position="297"/>
        <end position="306"/>
    </location>
</feature>
<organism evidence="13 14">
    <name type="scientific">Massariosphaeria phaeospora</name>
    <dbReference type="NCBI Taxonomy" id="100035"/>
    <lineage>
        <taxon>Eukaryota</taxon>
        <taxon>Fungi</taxon>
        <taxon>Dikarya</taxon>
        <taxon>Ascomycota</taxon>
        <taxon>Pezizomycotina</taxon>
        <taxon>Dothideomycetes</taxon>
        <taxon>Pleosporomycetidae</taxon>
        <taxon>Pleosporales</taxon>
        <taxon>Pleosporales incertae sedis</taxon>
        <taxon>Massariosphaeria</taxon>
    </lineage>
</organism>
<dbReference type="InterPro" id="IPR013087">
    <property type="entry name" value="Znf_C2H2_type"/>
</dbReference>
<evidence type="ECO:0000256" key="6">
    <source>
        <dbReference type="ARBA" id="ARBA00023242"/>
    </source>
</evidence>
<evidence type="ECO:0000256" key="7">
    <source>
        <dbReference type="PROSITE-ProRule" id="PRU00042"/>
    </source>
</evidence>
<feature type="region of interest" description="Disordered" evidence="10">
    <location>
        <begin position="826"/>
        <end position="859"/>
    </location>
</feature>
<evidence type="ECO:0008006" key="15">
    <source>
        <dbReference type="Google" id="ProtNLM"/>
    </source>
</evidence>
<dbReference type="SMART" id="SM00355">
    <property type="entry name" value="ZnF_C2H2"/>
    <property type="match status" value="3"/>
</dbReference>
<evidence type="ECO:0000256" key="10">
    <source>
        <dbReference type="SAM" id="MobiDB-lite"/>
    </source>
</evidence>
<dbReference type="Proteomes" id="UP000481861">
    <property type="component" value="Unassembled WGS sequence"/>
</dbReference>
<dbReference type="PROSITE" id="PS50071">
    <property type="entry name" value="HOMEOBOX_2"/>
    <property type="match status" value="1"/>
</dbReference>
<keyword evidence="8 9" id="KW-0238">DNA-binding</keyword>
<feature type="region of interest" description="Disordered" evidence="10">
    <location>
        <begin position="126"/>
        <end position="146"/>
    </location>
</feature>
<keyword evidence="2" id="KW-0479">Metal-binding</keyword>
<evidence type="ECO:0000256" key="3">
    <source>
        <dbReference type="ARBA" id="ARBA00022737"/>
    </source>
</evidence>
<feature type="DNA-binding region" description="Homeobox" evidence="8">
    <location>
        <begin position="138"/>
        <end position="200"/>
    </location>
</feature>
<dbReference type="AlphaFoldDB" id="A0A7C8MK25"/>
<dbReference type="GO" id="GO:0000981">
    <property type="term" value="F:DNA-binding transcription factor activity, RNA polymerase II-specific"/>
    <property type="evidence" value="ECO:0007669"/>
    <property type="project" value="InterPro"/>
</dbReference>
<dbReference type="GO" id="GO:0000978">
    <property type="term" value="F:RNA polymerase II cis-regulatory region sequence-specific DNA binding"/>
    <property type="evidence" value="ECO:0007669"/>
    <property type="project" value="InterPro"/>
</dbReference>
<keyword evidence="4 7" id="KW-0863">Zinc-finger</keyword>
<evidence type="ECO:0000256" key="1">
    <source>
        <dbReference type="ARBA" id="ARBA00004123"/>
    </source>
</evidence>
<feature type="domain" description="Homeobox" evidence="11">
    <location>
        <begin position="136"/>
        <end position="199"/>
    </location>
</feature>
<feature type="region of interest" description="Disordered" evidence="10">
    <location>
        <begin position="193"/>
        <end position="322"/>
    </location>
</feature>
<evidence type="ECO:0000256" key="2">
    <source>
        <dbReference type="ARBA" id="ARBA00022723"/>
    </source>
</evidence>
<reference evidence="13 14" key="1">
    <citation type="submission" date="2020-01" db="EMBL/GenBank/DDBJ databases">
        <authorList>
            <consortium name="DOE Joint Genome Institute"/>
            <person name="Haridas S."/>
            <person name="Albert R."/>
            <person name="Binder M."/>
            <person name="Bloem J."/>
            <person name="Labutti K."/>
            <person name="Salamov A."/>
            <person name="Andreopoulos B."/>
            <person name="Baker S.E."/>
            <person name="Barry K."/>
            <person name="Bills G."/>
            <person name="Bluhm B.H."/>
            <person name="Cannon C."/>
            <person name="Castanera R."/>
            <person name="Culley D.E."/>
            <person name="Daum C."/>
            <person name="Ezra D."/>
            <person name="Gonzalez J.B."/>
            <person name="Henrissat B."/>
            <person name="Kuo A."/>
            <person name="Liang C."/>
            <person name="Lipzen A."/>
            <person name="Lutzoni F."/>
            <person name="Magnuson J."/>
            <person name="Mondo S."/>
            <person name="Nolan M."/>
            <person name="Ohm R."/>
            <person name="Pangilinan J."/>
            <person name="Park H.-J.H."/>
            <person name="Ramirez L."/>
            <person name="Alfaro M."/>
            <person name="Sun H."/>
            <person name="Tritt A."/>
            <person name="Yoshinaga Y."/>
            <person name="Zwiers L.-H.L."/>
            <person name="Turgeon B.G."/>
            <person name="Goodwin S.B."/>
            <person name="Spatafora J.W."/>
            <person name="Crous P.W."/>
            <person name="Grigoriev I.V."/>
        </authorList>
    </citation>
    <scope>NUCLEOTIDE SEQUENCE [LARGE SCALE GENOMIC DNA]</scope>
    <source>
        <strain evidence="13 14">CBS 611.86</strain>
    </source>
</reference>
<feature type="region of interest" description="Disordered" evidence="10">
    <location>
        <begin position="683"/>
        <end position="710"/>
    </location>
</feature>
<evidence type="ECO:0000256" key="5">
    <source>
        <dbReference type="ARBA" id="ARBA00022833"/>
    </source>
</evidence>
<dbReference type="GO" id="GO:0005634">
    <property type="term" value="C:nucleus"/>
    <property type="evidence" value="ECO:0007669"/>
    <property type="project" value="UniProtKB-SubCell"/>
</dbReference>
<feature type="compositionally biased region" description="Polar residues" evidence="10">
    <location>
        <begin position="260"/>
        <end position="269"/>
    </location>
</feature>
<gene>
    <name evidence="13" type="ORF">BDV95DRAFT_12927</name>
</gene>
<dbReference type="InterPro" id="IPR001356">
    <property type="entry name" value="HD"/>
</dbReference>
<feature type="compositionally biased region" description="Low complexity" evidence="10">
    <location>
        <begin position="272"/>
        <end position="293"/>
    </location>
</feature>
<dbReference type="PROSITE" id="PS50157">
    <property type="entry name" value="ZINC_FINGER_C2H2_2"/>
    <property type="match status" value="1"/>
</dbReference>
<dbReference type="OrthoDB" id="5399138at2759"/>
<keyword evidence="8 9" id="KW-0371">Homeobox</keyword>
<dbReference type="PANTHER" id="PTHR40626">
    <property type="entry name" value="MIP31509P"/>
    <property type="match status" value="1"/>
</dbReference>